<sequence>MNEPQVLDLCASEALADSGVAVPFDVVYLGEGCRAFAVRFQGQVQAYVNRCGHVPMEMDYVDGQFFDSTGQWLMCATHGAMYAPASGTCVAGPCRRGLVKIAVSEEDGRVRWHTSAQLQPPGW</sequence>
<dbReference type="OrthoDB" id="9794779at2"/>
<dbReference type="GO" id="GO:0046872">
    <property type="term" value="F:metal ion binding"/>
    <property type="evidence" value="ECO:0007669"/>
    <property type="project" value="UniProtKB-KW"/>
</dbReference>
<dbReference type="GO" id="GO:0051537">
    <property type="term" value="F:2 iron, 2 sulfur cluster binding"/>
    <property type="evidence" value="ECO:0007669"/>
    <property type="project" value="UniProtKB-KW"/>
</dbReference>
<dbReference type="Proteomes" id="UP000239326">
    <property type="component" value="Chromosome"/>
</dbReference>
<dbReference type="SUPFAM" id="SSF50022">
    <property type="entry name" value="ISP domain"/>
    <property type="match status" value="1"/>
</dbReference>
<protein>
    <submittedName>
        <fullName evidence="6">2Fe-2S ferredoxin</fullName>
    </submittedName>
</protein>
<evidence type="ECO:0000256" key="3">
    <source>
        <dbReference type="ARBA" id="ARBA00023004"/>
    </source>
</evidence>
<keyword evidence="3" id="KW-0408">Iron</keyword>
<evidence type="ECO:0000313" key="7">
    <source>
        <dbReference type="Proteomes" id="UP000239326"/>
    </source>
</evidence>
<evidence type="ECO:0000256" key="2">
    <source>
        <dbReference type="ARBA" id="ARBA00022723"/>
    </source>
</evidence>
<feature type="domain" description="Rieske" evidence="5">
    <location>
        <begin position="7"/>
        <end position="112"/>
    </location>
</feature>
<dbReference type="Gene3D" id="2.102.10.10">
    <property type="entry name" value="Rieske [2Fe-2S] iron-sulphur domain"/>
    <property type="match status" value="1"/>
</dbReference>
<evidence type="ECO:0000313" key="6">
    <source>
        <dbReference type="EMBL" id="AVO41846.1"/>
    </source>
</evidence>
<keyword evidence="7" id="KW-1185">Reference proteome</keyword>
<proteinExistence type="predicted"/>
<dbReference type="Pfam" id="PF00355">
    <property type="entry name" value="Rieske"/>
    <property type="match status" value="1"/>
</dbReference>
<dbReference type="InterPro" id="IPR036922">
    <property type="entry name" value="Rieske_2Fe-2S_sf"/>
</dbReference>
<dbReference type="AlphaFoldDB" id="A0A2S0N144"/>
<dbReference type="InterPro" id="IPR017941">
    <property type="entry name" value="Rieske_2Fe-2S"/>
</dbReference>
<dbReference type="PROSITE" id="PS51296">
    <property type="entry name" value="RIESKE"/>
    <property type="match status" value="1"/>
</dbReference>
<name>A0A2S0N144_9BURK</name>
<evidence type="ECO:0000256" key="1">
    <source>
        <dbReference type="ARBA" id="ARBA00022714"/>
    </source>
</evidence>
<dbReference type="RefSeq" id="WP_106446823.1">
    <property type="nucleotide sequence ID" value="NZ_CP027669.1"/>
</dbReference>
<evidence type="ECO:0000256" key="4">
    <source>
        <dbReference type="ARBA" id="ARBA00023014"/>
    </source>
</evidence>
<dbReference type="EMBL" id="CP027669">
    <property type="protein sequence ID" value="AVO41846.1"/>
    <property type="molecule type" value="Genomic_DNA"/>
</dbReference>
<keyword evidence="4" id="KW-0411">Iron-sulfur</keyword>
<accession>A0A2S0N144</accession>
<keyword evidence="1" id="KW-0001">2Fe-2S</keyword>
<dbReference type="KEGG" id="simp:C6571_11645"/>
<organism evidence="6 7">
    <name type="scientific">Simplicispira suum</name>
    <dbReference type="NCBI Taxonomy" id="2109915"/>
    <lineage>
        <taxon>Bacteria</taxon>
        <taxon>Pseudomonadati</taxon>
        <taxon>Pseudomonadota</taxon>
        <taxon>Betaproteobacteria</taxon>
        <taxon>Burkholderiales</taxon>
        <taxon>Comamonadaceae</taxon>
        <taxon>Simplicispira</taxon>
    </lineage>
</organism>
<evidence type="ECO:0000259" key="5">
    <source>
        <dbReference type="PROSITE" id="PS51296"/>
    </source>
</evidence>
<gene>
    <name evidence="6" type="ORF">C6571_11645</name>
</gene>
<reference evidence="6 7" key="1">
    <citation type="submission" date="2018-03" db="EMBL/GenBank/DDBJ databases">
        <title>Genome sequencing of Simplicispira sp.</title>
        <authorList>
            <person name="Kim S.-J."/>
            <person name="Heo J."/>
            <person name="Kwon S.-W."/>
        </authorList>
    </citation>
    <scope>NUCLEOTIDE SEQUENCE [LARGE SCALE GENOMIC DNA]</scope>
    <source>
        <strain evidence="6 7">SC1-8</strain>
    </source>
</reference>
<dbReference type="PANTHER" id="PTHR40261">
    <property type="match status" value="1"/>
</dbReference>
<dbReference type="PANTHER" id="PTHR40261:SF1">
    <property type="entry name" value="RIESKE DOMAIN-CONTAINING PROTEIN"/>
    <property type="match status" value="1"/>
</dbReference>
<keyword evidence="2" id="KW-0479">Metal-binding</keyword>